<reference evidence="3" key="1">
    <citation type="journal article" date="2019" name="Int. J. Syst. Evol. Microbiol.">
        <title>The Global Catalogue of Microorganisms (GCM) 10K type strain sequencing project: providing services to taxonomists for standard genome sequencing and annotation.</title>
        <authorList>
            <consortium name="The Broad Institute Genomics Platform"/>
            <consortium name="The Broad Institute Genome Sequencing Center for Infectious Disease"/>
            <person name="Wu L."/>
            <person name="Ma J."/>
        </authorList>
    </citation>
    <scope>NUCLEOTIDE SEQUENCE [LARGE SCALE GENOMIC DNA]</scope>
    <source>
        <strain evidence="3">JCM 19173</strain>
    </source>
</reference>
<accession>A0ABQ2FQ49</accession>
<proteinExistence type="predicted"/>
<evidence type="ECO:0000313" key="2">
    <source>
        <dbReference type="EMBL" id="GGL15932.1"/>
    </source>
</evidence>
<organism evidence="2 3">
    <name type="scientific">Deinococcus radiotolerans</name>
    <dbReference type="NCBI Taxonomy" id="1309407"/>
    <lineage>
        <taxon>Bacteria</taxon>
        <taxon>Thermotogati</taxon>
        <taxon>Deinococcota</taxon>
        <taxon>Deinococci</taxon>
        <taxon>Deinococcales</taxon>
        <taxon>Deinococcaceae</taxon>
        <taxon>Deinococcus</taxon>
    </lineage>
</organism>
<keyword evidence="3" id="KW-1185">Reference proteome</keyword>
<feature type="domain" description="Peptidase C51" evidence="1">
    <location>
        <begin position="200"/>
        <end position="284"/>
    </location>
</feature>
<dbReference type="InterPro" id="IPR038765">
    <property type="entry name" value="Papain-like_cys_pep_sf"/>
</dbReference>
<dbReference type="Pfam" id="PF05257">
    <property type="entry name" value="CHAP"/>
    <property type="match status" value="1"/>
</dbReference>
<evidence type="ECO:0000313" key="3">
    <source>
        <dbReference type="Proteomes" id="UP000604341"/>
    </source>
</evidence>
<dbReference type="RefSeq" id="WP_189070609.1">
    <property type="nucleotide sequence ID" value="NZ_BMPE01000021.1"/>
</dbReference>
<dbReference type="EMBL" id="BMPE01000021">
    <property type="protein sequence ID" value="GGL15932.1"/>
    <property type="molecule type" value="Genomic_DNA"/>
</dbReference>
<gene>
    <name evidence="2" type="ORF">GCM10010844_38530</name>
</gene>
<evidence type="ECO:0000259" key="1">
    <source>
        <dbReference type="Pfam" id="PF05257"/>
    </source>
</evidence>
<name>A0ABQ2FQ49_9DEIO</name>
<dbReference type="InterPro" id="IPR007921">
    <property type="entry name" value="CHAP_dom"/>
</dbReference>
<dbReference type="Proteomes" id="UP000604341">
    <property type="component" value="Unassembled WGS sequence"/>
</dbReference>
<comment type="caution">
    <text evidence="2">The sequence shown here is derived from an EMBL/GenBank/DDBJ whole genome shotgun (WGS) entry which is preliminary data.</text>
</comment>
<dbReference type="Gene3D" id="3.90.1720.10">
    <property type="entry name" value="endopeptidase domain like (from Nostoc punctiforme)"/>
    <property type="match status" value="1"/>
</dbReference>
<protein>
    <recommendedName>
        <fullName evidence="1">Peptidase C51 domain-containing protein</fullName>
    </recommendedName>
</protein>
<dbReference type="SUPFAM" id="SSF54001">
    <property type="entry name" value="Cysteine proteinases"/>
    <property type="match status" value="1"/>
</dbReference>
<sequence>MTSPMRAPALHDHLVLLDGGKRWPVPGWSRVTVTLAANVDTQATPGAGTAATQLNEATADIEVQVTMTTHEQWTAYQSLLTVLRRGTKAGPAVFTSAHPEITARRVKRLYFVSETPQPYSPATGYKTTLKFSERLKDKAQATAIGGEQLVVPSAGGTSATGAPTAVASTAQGRAVAQAAAQTLIGPPAPADGGRANTAMPGYCSAWVRVAGTKAGLDPKLFGASALATEGNFKRAGLSQPWTADSQRTLEPGDIVFWANDPSGFGHTGIVVGRDADGMPLIAGNNLVTAKQTSGKDARGIVRLDQLSTANSQPTSVGKPGGVPKAPVVQGPAYPVGVPGFAPSNNVPGPK</sequence>